<dbReference type="STRING" id="1054147.F4Q9M9"/>
<evidence type="ECO:0000259" key="4">
    <source>
        <dbReference type="PROSITE" id="PS51820"/>
    </source>
</evidence>
<feature type="domain" description="PA14" evidence="4">
    <location>
        <begin position="114"/>
        <end position="258"/>
    </location>
</feature>
<evidence type="ECO:0000313" key="5">
    <source>
        <dbReference type="EMBL" id="EGG15398.1"/>
    </source>
</evidence>
<reference evidence="6" key="1">
    <citation type="journal article" date="2011" name="Genome Res.">
        <title>Phylogeny-wide analysis of social amoeba genomes highlights ancient origins for complex intercellular communication.</title>
        <authorList>
            <person name="Heidel A.J."/>
            <person name="Lawal H.M."/>
            <person name="Felder M."/>
            <person name="Schilde C."/>
            <person name="Helps N.R."/>
            <person name="Tunggal B."/>
            <person name="Rivero F."/>
            <person name="John U."/>
            <person name="Schleicher M."/>
            <person name="Eichinger L."/>
            <person name="Platzer M."/>
            <person name="Noegel A.A."/>
            <person name="Schaap P."/>
            <person name="Gloeckner G."/>
        </authorList>
    </citation>
    <scope>NUCLEOTIDE SEQUENCE [LARGE SCALE GENOMIC DNA]</scope>
    <source>
        <strain evidence="6">SH3</strain>
    </source>
</reference>
<dbReference type="KEGG" id="dfa:DFA_10232"/>
<keyword evidence="2" id="KW-0732">Signal</keyword>
<dbReference type="EMBL" id="GL883026">
    <property type="protein sequence ID" value="EGG15398.1"/>
    <property type="molecule type" value="Genomic_DNA"/>
</dbReference>
<dbReference type="GeneID" id="14867094"/>
<dbReference type="InterPro" id="IPR011874">
    <property type="entry name" value="Fibro_Slime"/>
</dbReference>
<dbReference type="Proteomes" id="UP000007797">
    <property type="component" value="Unassembled WGS sequence"/>
</dbReference>
<sequence length="288" mass="32895">MKTITIILVIIVYFCCSILVFAQDLRRLPSLIRDQTPERNPDFEIDNPNRVITGIVKKELGKDSKPVYCCGNDSYPSRLNGYVVHNQSTFNSWFNNVPGVNIPIPFTLTLTKNSTDPLMDTYTFNNDAFFPIEGKGWEAPGADPMIRKRKYLHNFHFCMETHAFFTFSGIANQFINVRGDDDLWLFINKQLVVDLGSPHSYLIGGSRSLVLDKLGLVKDMVYAFDLFFCERHSMESHLQLSTSLSLFPNPRFLDFNGEATLNLTSFFLPHQLDAADFQILVQPLNLTF</sequence>
<keyword evidence="6" id="KW-1185">Reference proteome</keyword>
<dbReference type="PANTHER" id="PTHR31137">
    <property type="entry name" value="PROTEIN PSIB-RELATED-RELATED"/>
    <property type="match status" value="1"/>
</dbReference>
<dbReference type="OMA" id="METHAFF"/>
<proteinExistence type="inferred from homology"/>
<comment type="similarity">
    <text evidence="1">Belongs to the prespore-cell-inducing factor family.</text>
</comment>
<keyword evidence="3" id="KW-0325">Glycoprotein</keyword>
<evidence type="ECO:0000256" key="3">
    <source>
        <dbReference type="ARBA" id="ARBA00023180"/>
    </source>
</evidence>
<dbReference type="AlphaFoldDB" id="F4Q9M9"/>
<dbReference type="NCBIfam" id="TIGR02148">
    <property type="entry name" value="Fibro_Slime"/>
    <property type="match status" value="1"/>
</dbReference>
<dbReference type="Pfam" id="PF07691">
    <property type="entry name" value="PA14"/>
    <property type="match status" value="1"/>
</dbReference>
<organism evidence="5 6">
    <name type="scientific">Cavenderia fasciculata</name>
    <name type="common">Slime mold</name>
    <name type="synonym">Dictyostelium fasciculatum</name>
    <dbReference type="NCBI Taxonomy" id="261658"/>
    <lineage>
        <taxon>Eukaryota</taxon>
        <taxon>Amoebozoa</taxon>
        <taxon>Evosea</taxon>
        <taxon>Eumycetozoa</taxon>
        <taxon>Dictyostelia</taxon>
        <taxon>Acytosteliales</taxon>
        <taxon>Cavenderiaceae</taxon>
        <taxon>Cavenderia</taxon>
    </lineage>
</organism>
<dbReference type="GO" id="GO:0005576">
    <property type="term" value="C:extracellular region"/>
    <property type="evidence" value="ECO:0007669"/>
    <property type="project" value="TreeGrafter"/>
</dbReference>
<name>F4Q9M9_CACFS</name>
<dbReference type="OrthoDB" id="17079at2759"/>
<accession>F4Q9M9</accession>
<gene>
    <name evidence="5" type="ORF">DFA_10232</name>
</gene>
<dbReference type="InterPro" id="IPR011658">
    <property type="entry name" value="PA14_dom"/>
</dbReference>
<evidence type="ECO:0000256" key="1">
    <source>
        <dbReference type="ARBA" id="ARBA00008709"/>
    </source>
</evidence>
<evidence type="ECO:0000256" key="2">
    <source>
        <dbReference type="ARBA" id="ARBA00022729"/>
    </source>
</evidence>
<dbReference type="InterPro" id="IPR037524">
    <property type="entry name" value="PA14/GLEYA"/>
</dbReference>
<dbReference type="InterPro" id="IPR051154">
    <property type="entry name" value="Prespore-cell_inducing_factor"/>
</dbReference>
<protein>
    <submittedName>
        <fullName evidence="5">PA14 domain-containing protein</fullName>
    </submittedName>
</protein>
<dbReference type="PROSITE" id="PS51820">
    <property type="entry name" value="PA14"/>
    <property type="match status" value="1"/>
</dbReference>
<evidence type="ECO:0000313" key="6">
    <source>
        <dbReference type="Proteomes" id="UP000007797"/>
    </source>
</evidence>
<dbReference type="RefSeq" id="XP_004354140.1">
    <property type="nucleotide sequence ID" value="XM_004354088.1"/>
</dbReference>